<evidence type="ECO:0000256" key="1">
    <source>
        <dbReference type="SAM" id="SignalP"/>
    </source>
</evidence>
<keyword evidence="1" id="KW-0732">Signal</keyword>
<proteinExistence type="predicted"/>
<evidence type="ECO:0000313" key="2">
    <source>
        <dbReference type="Proteomes" id="UP000887575"/>
    </source>
</evidence>
<sequence>MKYLLLSIFLLIKSANGISIKQWKSEVKNRFSSHPQMSLSQLYWFKFLRALGNRVTEVMVCNFNRQFVA</sequence>
<keyword evidence="2" id="KW-1185">Reference proteome</keyword>
<protein>
    <submittedName>
        <fullName evidence="3">Uncharacterized protein</fullName>
    </submittedName>
</protein>
<reference evidence="3" key="1">
    <citation type="submission" date="2024-02" db="UniProtKB">
        <authorList>
            <consortium name="WormBaseParasite"/>
        </authorList>
    </citation>
    <scope>IDENTIFICATION</scope>
</reference>
<feature type="signal peptide" evidence="1">
    <location>
        <begin position="1"/>
        <end position="17"/>
    </location>
</feature>
<dbReference type="WBParaSite" id="MBELARI_LOCUS2286">
    <property type="protein sequence ID" value="MBELARI_LOCUS2286"/>
    <property type="gene ID" value="MBELARI_LOCUS2286"/>
</dbReference>
<dbReference type="AlphaFoldDB" id="A0AAF3F6M9"/>
<dbReference type="Proteomes" id="UP000887575">
    <property type="component" value="Unassembled WGS sequence"/>
</dbReference>
<organism evidence="2 3">
    <name type="scientific">Mesorhabditis belari</name>
    <dbReference type="NCBI Taxonomy" id="2138241"/>
    <lineage>
        <taxon>Eukaryota</taxon>
        <taxon>Metazoa</taxon>
        <taxon>Ecdysozoa</taxon>
        <taxon>Nematoda</taxon>
        <taxon>Chromadorea</taxon>
        <taxon>Rhabditida</taxon>
        <taxon>Rhabditina</taxon>
        <taxon>Rhabditomorpha</taxon>
        <taxon>Rhabditoidea</taxon>
        <taxon>Rhabditidae</taxon>
        <taxon>Mesorhabditinae</taxon>
        <taxon>Mesorhabditis</taxon>
    </lineage>
</organism>
<name>A0AAF3F6M9_9BILA</name>
<evidence type="ECO:0000313" key="3">
    <source>
        <dbReference type="WBParaSite" id="MBELARI_LOCUS2286"/>
    </source>
</evidence>
<accession>A0AAF3F6M9</accession>
<feature type="chain" id="PRO_5042172509" evidence="1">
    <location>
        <begin position="18"/>
        <end position="69"/>
    </location>
</feature>